<evidence type="ECO:0000256" key="4">
    <source>
        <dbReference type="ARBA" id="ARBA00023180"/>
    </source>
</evidence>
<dbReference type="SMART" id="SM00236">
    <property type="entry name" value="fCBD"/>
    <property type="match status" value="1"/>
</dbReference>
<dbReference type="HOGENOM" id="CLU_021980_0_0_1"/>
<evidence type="ECO:0000256" key="7">
    <source>
        <dbReference type="ARBA" id="ARBA00037631"/>
    </source>
</evidence>
<dbReference type="GO" id="GO:0030570">
    <property type="term" value="F:pectate lyase activity"/>
    <property type="evidence" value="ECO:0007669"/>
    <property type="project" value="InterPro"/>
</dbReference>
<proteinExistence type="inferred from homology"/>
<evidence type="ECO:0000256" key="10">
    <source>
        <dbReference type="SAM" id="MobiDB-lite"/>
    </source>
</evidence>
<evidence type="ECO:0000259" key="12">
    <source>
        <dbReference type="PROSITE" id="PS51164"/>
    </source>
</evidence>
<keyword evidence="9" id="KW-0964">Secreted</keyword>
<comment type="subcellular location">
    <subcellularLocation>
        <location evidence="9">Secreted</location>
    </subcellularLocation>
</comment>
<protein>
    <recommendedName>
        <fullName evidence="8">pectin lyase</fullName>
        <ecNumber evidence="8">4.2.2.10</ecNumber>
    </recommendedName>
</protein>
<dbReference type="GO" id="GO:0030248">
    <property type="term" value="F:cellulose binding"/>
    <property type="evidence" value="ECO:0007669"/>
    <property type="project" value="InterPro"/>
</dbReference>
<evidence type="ECO:0000256" key="2">
    <source>
        <dbReference type="ARBA" id="ARBA00022729"/>
    </source>
</evidence>
<dbReference type="PANTHER" id="PTHR31683:SF67">
    <property type="entry name" value="PECTIN LYASE F-RELATED"/>
    <property type="match status" value="1"/>
</dbReference>
<evidence type="ECO:0000256" key="5">
    <source>
        <dbReference type="ARBA" id="ARBA00023239"/>
    </source>
</evidence>
<feature type="domain" description="CBM1" evidence="12">
    <location>
        <begin position="20"/>
        <end position="56"/>
    </location>
</feature>
<dbReference type="EMBL" id="KN822992">
    <property type="protein sequence ID" value="KIO28621.1"/>
    <property type="molecule type" value="Genomic_DNA"/>
</dbReference>
<dbReference type="InterPro" id="IPR002022">
    <property type="entry name" value="Pec_lyase"/>
</dbReference>
<evidence type="ECO:0000256" key="3">
    <source>
        <dbReference type="ARBA" id="ARBA00023157"/>
    </source>
</evidence>
<keyword evidence="14" id="KW-1185">Reference proteome</keyword>
<dbReference type="Gene3D" id="2.160.20.10">
    <property type="entry name" value="Single-stranded right-handed beta-helix, Pectin lyase-like"/>
    <property type="match status" value="1"/>
</dbReference>
<comment type="similarity">
    <text evidence="1 9">Belongs to the polysaccharide lyase 1 family.</text>
</comment>
<organism evidence="13 14">
    <name type="scientific">Tulasnella calospora MUT 4182</name>
    <dbReference type="NCBI Taxonomy" id="1051891"/>
    <lineage>
        <taxon>Eukaryota</taxon>
        <taxon>Fungi</taxon>
        <taxon>Dikarya</taxon>
        <taxon>Basidiomycota</taxon>
        <taxon>Agaricomycotina</taxon>
        <taxon>Agaricomycetes</taxon>
        <taxon>Cantharellales</taxon>
        <taxon>Tulasnellaceae</taxon>
        <taxon>Tulasnella</taxon>
    </lineage>
</organism>
<accession>A0A0C3QLS5</accession>
<evidence type="ECO:0000256" key="8">
    <source>
        <dbReference type="ARBA" id="ARBA00039082"/>
    </source>
</evidence>
<dbReference type="PROSITE" id="PS51164">
    <property type="entry name" value="CBM1_2"/>
    <property type="match status" value="1"/>
</dbReference>
<feature type="chain" id="PRO_5002168483" description="pectin lyase" evidence="11">
    <location>
        <begin position="22"/>
        <end position="459"/>
    </location>
</feature>
<dbReference type="PROSITE" id="PS00562">
    <property type="entry name" value="CBM1_1"/>
    <property type="match status" value="1"/>
</dbReference>
<dbReference type="AlphaFoldDB" id="A0A0C3QLS5"/>
<sequence>MKSTLFSSIVVASLGAKLALAVAEYGQCGGINYTGSTTCDSGLTCVYQNDYYYQCLSSGTAVTTTTTKATTTTTKATTTTTTSTSTSSSGAKGTPVGFAAGTTGGAGGVTVTPTTTAELLGYLSDSTKRIIVLTKIFDFTSYYGTTAGKACKLWTCTNGYTPQMTIDNSVGQCDGYTLYDVTYYNSGASNALVVNSNKTIIGKGSSAGIKGIGLTLVNVSNVIIQNIQITDLNPQYVWGGDAINLSGATKVWIDHNYIARIGRQFIVSHYDPNTGITISNNYFDGTTSYSASCNGHHYWVFLFLGEADQITMMQNHIYYTSGRGPHVGGYTGAYKQQLHLVNNYYDSVAGHAIDAEANSWILAEGNYFKAVTTPDTGSSAGGTEYFVQTVAEAGVCSSYMGRVCEWNRMDSATGTVATRATTSVLSDVGALSAVKGLTPMGVADVPAYVLANRGVGIVN</sequence>
<dbReference type="InterPro" id="IPR012334">
    <property type="entry name" value="Pectin_lyas_fold"/>
</dbReference>
<gene>
    <name evidence="13" type="ORF">M407DRAFT_229995</name>
</gene>
<dbReference type="InterPro" id="IPR000254">
    <property type="entry name" value="CBD"/>
</dbReference>
<evidence type="ECO:0000256" key="9">
    <source>
        <dbReference type="RuleBase" id="RU361173"/>
    </source>
</evidence>
<keyword evidence="9" id="KW-0119">Carbohydrate metabolism</keyword>
<reference evidence="13 14" key="1">
    <citation type="submission" date="2014-04" db="EMBL/GenBank/DDBJ databases">
        <authorList>
            <consortium name="DOE Joint Genome Institute"/>
            <person name="Kuo A."/>
            <person name="Girlanda M."/>
            <person name="Perotto S."/>
            <person name="Kohler A."/>
            <person name="Nagy L.G."/>
            <person name="Floudas D."/>
            <person name="Copeland A."/>
            <person name="Barry K.W."/>
            <person name="Cichocki N."/>
            <person name="Veneault-Fourrey C."/>
            <person name="LaButti K."/>
            <person name="Lindquist E.A."/>
            <person name="Lipzen A."/>
            <person name="Lundell T."/>
            <person name="Morin E."/>
            <person name="Murat C."/>
            <person name="Sun H."/>
            <person name="Tunlid A."/>
            <person name="Henrissat B."/>
            <person name="Grigoriev I.V."/>
            <person name="Hibbett D.S."/>
            <person name="Martin F."/>
            <person name="Nordberg H.P."/>
            <person name="Cantor M.N."/>
            <person name="Hua S.X."/>
        </authorList>
    </citation>
    <scope>NUCLEOTIDE SEQUENCE [LARGE SCALE GENOMIC DNA]</scope>
    <source>
        <strain evidence="13 14">MUT 4182</strain>
    </source>
</reference>
<dbReference type="SUPFAM" id="SSF51126">
    <property type="entry name" value="Pectin lyase-like"/>
    <property type="match status" value="1"/>
</dbReference>
<dbReference type="GO" id="GO:0047490">
    <property type="term" value="F:pectin lyase activity"/>
    <property type="evidence" value="ECO:0007669"/>
    <property type="project" value="UniProtKB-EC"/>
</dbReference>
<keyword evidence="9" id="KW-0624">Polysaccharide degradation</keyword>
<evidence type="ECO:0000256" key="1">
    <source>
        <dbReference type="ARBA" id="ARBA00010980"/>
    </source>
</evidence>
<dbReference type="GO" id="GO:0000272">
    <property type="term" value="P:polysaccharide catabolic process"/>
    <property type="evidence" value="ECO:0007669"/>
    <property type="project" value="UniProtKB-KW"/>
</dbReference>
<dbReference type="SMART" id="SM00656">
    <property type="entry name" value="Amb_all"/>
    <property type="match status" value="1"/>
</dbReference>
<dbReference type="EC" id="4.2.2.10" evidence="8"/>
<evidence type="ECO:0000313" key="13">
    <source>
        <dbReference type="EMBL" id="KIO28621.1"/>
    </source>
</evidence>
<evidence type="ECO:0000256" key="11">
    <source>
        <dbReference type="SAM" id="SignalP"/>
    </source>
</evidence>
<keyword evidence="4" id="KW-0325">Glycoprotein</keyword>
<evidence type="ECO:0000313" key="14">
    <source>
        <dbReference type="Proteomes" id="UP000054248"/>
    </source>
</evidence>
<keyword evidence="3" id="KW-1015">Disulfide bond</keyword>
<dbReference type="InterPro" id="IPR045032">
    <property type="entry name" value="PEL"/>
</dbReference>
<comment type="function">
    <text evidence="7">Pectinolytic enzymes consist of four classes of enzymes: pectin lyase, polygalacturonase, pectin methylesterase and rhamnogalacturonase. Among pectinolytic enzymes, pectin lyase is the most important in depolymerization of pectin, since it cleaves internal glycosidic bonds of highly methylated pectins.</text>
</comment>
<feature type="signal peptide" evidence="11">
    <location>
        <begin position="1"/>
        <end position="21"/>
    </location>
</feature>
<name>A0A0C3QLS5_9AGAM</name>
<dbReference type="OrthoDB" id="1637350at2759"/>
<dbReference type="Proteomes" id="UP000054248">
    <property type="component" value="Unassembled WGS sequence"/>
</dbReference>
<dbReference type="Pfam" id="PF00544">
    <property type="entry name" value="Pectate_lyase_4"/>
    <property type="match status" value="1"/>
</dbReference>
<dbReference type="PANTHER" id="PTHR31683">
    <property type="entry name" value="PECTATE LYASE 18-RELATED"/>
    <property type="match status" value="1"/>
</dbReference>
<reference evidence="14" key="2">
    <citation type="submission" date="2015-01" db="EMBL/GenBank/DDBJ databases">
        <title>Evolutionary Origins and Diversification of the Mycorrhizal Mutualists.</title>
        <authorList>
            <consortium name="DOE Joint Genome Institute"/>
            <consortium name="Mycorrhizal Genomics Consortium"/>
            <person name="Kohler A."/>
            <person name="Kuo A."/>
            <person name="Nagy L.G."/>
            <person name="Floudas D."/>
            <person name="Copeland A."/>
            <person name="Barry K.W."/>
            <person name="Cichocki N."/>
            <person name="Veneault-Fourrey C."/>
            <person name="LaButti K."/>
            <person name="Lindquist E.A."/>
            <person name="Lipzen A."/>
            <person name="Lundell T."/>
            <person name="Morin E."/>
            <person name="Murat C."/>
            <person name="Riley R."/>
            <person name="Ohm R."/>
            <person name="Sun H."/>
            <person name="Tunlid A."/>
            <person name="Henrissat B."/>
            <person name="Grigoriev I.V."/>
            <person name="Hibbett D.S."/>
            <person name="Martin F."/>
        </authorList>
    </citation>
    <scope>NUCLEOTIDE SEQUENCE [LARGE SCALE GENOMIC DNA]</scope>
    <source>
        <strain evidence="14">MUT 4182</strain>
    </source>
</reference>
<feature type="region of interest" description="Disordered" evidence="10">
    <location>
        <begin position="73"/>
        <end position="92"/>
    </location>
</feature>
<keyword evidence="2 11" id="KW-0732">Signal</keyword>
<dbReference type="InterPro" id="IPR011050">
    <property type="entry name" value="Pectin_lyase_fold/virulence"/>
</dbReference>
<comment type="catalytic activity">
    <reaction evidence="6">
        <text>Eliminative cleavage of (1-&gt;4)-alpha-D-galacturonan methyl ester to give oligosaccharides with 4-deoxy-6-O-methyl-alpha-D-galact-4-enuronosyl groups at their non-reducing ends.</text>
        <dbReference type="EC" id="4.2.2.10"/>
    </reaction>
</comment>
<dbReference type="GO" id="GO:0005576">
    <property type="term" value="C:extracellular region"/>
    <property type="evidence" value="ECO:0007669"/>
    <property type="project" value="UniProtKB-SubCell"/>
</dbReference>
<evidence type="ECO:0000256" key="6">
    <source>
        <dbReference type="ARBA" id="ARBA00036818"/>
    </source>
</evidence>
<keyword evidence="5 9" id="KW-0456">Lyase</keyword>
<dbReference type="SUPFAM" id="SSF57180">
    <property type="entry name" value="Cellulose-binding domain"/>
    <property type="match status" value="1"/>
</dbReference>
<dbReference type="Pfam" id="PF00734">
    <property type="entry name" value="CBM_1"/>
    <property type="match status" value="1"/>
</dbReference>
<dbReference type="STRING" id="1051891.A0A0C3QLS5"/>
<dbReference type="InterPro" id="IPR035971">
    <property type="entry name" value="CBD_sf"/>
</dbReference>